<dbReference type="InterPro" id="IPR051552">
    <property type="entry name" value="HptR"/>
</dbReference>
<evidence type="ECO:0000256" key="5">
    <source>
        <dbReference type="ARBA" id="ARBA00023015"/>
    </source>
</evidence>
<dbReference type="EMBL" id="JAQAGZ010000016">
    <property type="protein sequence ID" value="MCZ8515186.1"/>
    <property type="molecule type" value="Genomic_DNA"/>
</dbReference>
<dbReference type="PROSITE" id="PS00041">
    <property type="entry name" value="HTH_ARAC_FAMILY_1"/>
    <property type="match status" value="1"/>
</dbReference>
<evidence type="ECO:0000313" key="11">
    <source>
        <dbReference type="EMBL" id="MCZ8515186.1"/>
    </source>
</evidence>
<dbReference type="Gene3D" id="3.40.50.2300">
    <property type="match status" value="1"/>
</dbReference>
<evidence type="ECO:0000313" key="12">
    <source>
        <dbReference type="Proteomes" id="UP001527882"/>
    </source>
</evidence>
<dbReference type="RefSeq" id="WP_269883719.1">
    <property type="nucleotide sequence ID" value="NZ_JAQAGZ010000016.1"/>
</dbReference>
<dbReference type="Pfam" id="PF00072">
    <property type="entry name" value="Response_reg"/>
    <property type="match status" value="1"/>
</dbReference>
<dbReference type="InterPro" id="IPR018062">
    <property type="entry name" value="HTH_AraC-typ_CS"/>
</dbReference>
<dbReference type="PROSITE" id="PS01124">
    <property type="entry name" value="HTH_ARAC_FAMILY_2"/>
    <property type="match status" value="1"/>
</dbReference>
<keyword evidence="7" id="KW-0804">Transcription</keyword>
<dbReference type="Pfam" id="PF12833">
    <property type="entry name" value="HTH_18"/>
    <property type="match status" value="1"/>
</dbReference>
<comment type="subcellular location">
    <subcellularLocation>
        <location evidence="1">Cytoplasm</location>
    </subcellularLocation>
</comment>
<dbReference type="SMART" id="SM00448">
    <property type="entry name" value="REC"/>
    <property type="match status" value="1"/>
</dbReference>
<dbReference type="PANTHER" id="PTHR42713:SF3">
    <property type="entry name" value="TRANSCRIPTIONAL REGULATORY PROTEIN HPTR"/>
    <property type="match status" value="1"/>
</dbReference>
<keyword evidence="5" id="KW-0805">Transcription regulation</keyword>
<evidence type="ECO:0000256" key="6">
    <source>
        <dbReference type="ARBA" id="ARBA00023125"/>
    </source>
</evidence>
<dbReference type="InterPro" id="IPR001789">
    <property type="entry name" value="Sig_transdc_resp-reg_receiver"/>
</dbReference>
<evidence type="ECO:0000256" key="1">
    <source>
        <dbReference type="ARBA" id="ARBA00004496"/>
    </source>
</evidence>
<evidence type="ECO:0000256" key="8">
    <source>
        <dbReference type="PROSITE-ProRule" id="PRU00169"/>
    </source>
</evidence>
<dbReference type="InterPro" id="IPR011006">
    <property type="entry name" value="CheY-like_superfamily"/>
</dbReference>
<dbReference type="PROSITE" id="PS50110">
    <property type="entry name" value="RESPONSE_REGULATORY"/>
    <property type="match status" value="1"/>
</dbReference>
<organism evidence="11 12">
    <name type="scientific">Paenibacillus gyeongsangnamensis</name>
    <dbReference type="NCBI Taxonomy" id="3388067"/>
    <lineage>
        <taxon>Bacteria</taxon>
        <taxon>Bacillati</taxon>
        <taxon>Bacillota</taxon>
        <taxon>Bacilli</taxon>
        <taxon>Bacillales</taxon>
        <taxon>Paenibacillaceae</taxon>
        <taxon>Paenibacillus</taxon>
    </lineage>
</organism>
<keyword evidence="12" id="KW-1185">Reference proteome</keyword>
<dbReference type="Proteomes" id="UP001527882">
    <property type="component" value="Unassembled WGS sequence"/>
</dbReference>
<accession>A0ABT4QE80</accession>
<sequence>MTINMLIVDDEPIICRGLRETIPWETIGVEVVGEAGDGAEALELIGRQSVDIVLTDIHMDGMDGIALSRELKKRLPQVRIIILSGYDHFEYARQAIRIGVEDYLLKPVNVSELMGMVQRIGGEIASEAEGRRNRQRESWLNWLTRLLQGGGAMPDPELLPGDSDEMRTYQIVASQLQDYALWIQHVTEGERQSARKAWEQEVQAALSHSRQEAISLFHHPNLLLTLCIQRTPVPRSSWEEALRDVKGPAPDGHPLHFGVSRAFQPLSEVYACCEEAVSLVQQNAVAEGKLLRFHEEGLREHNPAIATPAEWEKQLVNLLFNGSYEELDEVLGRLAGHIQSNGYLLTEVVRMYKELRVVVLRRLRTSGIEVSGEIDGMLTRDIDQNVHNCYRALEALIRSELMLLFSLIHSSLGARNHWTIERVKKYIDSRFSTDLKASDVAAWLKITPNYFSMIFKQHFGKGFAEYLNEVRIEHAKAFLSDTHDRVFEIADKVGYKEYKYFCSIFKTYTGVTPTQYRKLAEVSPGYSLLPARKGG</sequence>
<dbReference type="PANTHER" id="PTHR42713">
    <property type="entry name" value="HISTIDINE KINASE-RELATED"/>
    <property type="match status" value="1"/>
</dbReference>
<keyword evidence="6" id="KW-0238">DNA-binding</keyword>
<name>A0ABT4QE80_9BACL</name>
<feature type="modified residue" description="4-aspartylphosphate" evidence="8">
    <location>
        <position position="56"/>
    </location>
</feature>
<dbReference type="CDD" id="cd17536">
    <property type="entry name" value="REC_YesN-like"/>
    <property type="match status" value="1"/>
</dbReference>
<comment type="caution">
    <text evidence="11">The sequence shown here is derived from an EMBL/GenBank/DDBJ whole genome shotgun (WGS) entry which is preliminary data.</text>
</comment>
<evidence type="ECO:0000259" key="9">
    <source>
        <dbReference type="PROSITE" id="PS01124"/>
    </source>
</evidence>
<dbReference type="InterPro" id="IPR009057">
    <property type="entry name" value="Homeodomain-like_sf"/>
</dbReference>
<keyword evidence="2" id="KW-0963">Cytoplasm</keyword>
<evidence type="ECO:0000256" key="2">
    <source>
        <dbReference type="ARBA" id="ARBA00022490"/>
    </source>
</evidence>
<keyword evidence="3 8" id="KW-0597">Phosphoprotein</keyword>
<evidence type="ECO:0000256" key="4">
    <source>
        <dbReference type="ARBA" id="ARBA00023012"/>
    </source>
</evidence>
<evidence type="ECO:0000256" key="7">
    <source>
        <dbReference type="ARBA" id="ARBA00023163"/>
    </source>
</evidence>
<feature type="domain" description="HTH araC/xylS-type" evidence="9">
    <location>
        <begin position="421"/>
        <end position="519"/>
    </location>
</feature>
<dbReference type="Gene3D" id="1.10.10.60">
    <property type="entry name" value="Homeodomain-like"/>
    <property type="match status" value="2"/>
</dbReference>
<evidence type="ECO:0000259" key="10">
    <source>
        <dbReference type="PROSITE" id="PS50110"/>
    </source>
</evidence>
<dbReference type="InterPro" id="IPR020449">
    <property type="entry name" value="Tscrpt_reg_AraC-type_HTH"/>
</dbReference>
<feature type="domain" description="Response regulatory" evidence="10">
    <location>
        <begin position="4"/>
        <end position="121"/>
    </location>
</feature>
<reference evidence="11 12" key="1">
    <citation type="submission" date="2022-12" db="EMBL/GenBank/DDBJ databases">
        <title>Draft genome sequence of Paenibacillus sp. dW9.</title>
        <authorList>
            <person name="Choi E.-W."/>
            <person name="Kim D.-U."/>
        </authorList>
    </citation>
    <scope>NUCLEOTIDE SEQUENCE [LARGE SCALE GENOMIC DNA]</scope>
    <source>
        <strain evidence="12">dW9</strain>
    </source>
</reference>
<gene>
    <name evidence="11" type="ORF">O9H85_22745</name>
</gene>
<dbReference type="SUPFAM" id="SSF52172">
    <property type="entry name" value="CheY-like"/>
    <property type="match status" value="1"/>
</dbReference>
<keyword evidence="4" id="KW-0902">Two-component regulatory system</keyword>
<proteinExistence type="predicted"/>
<dbReference type="SUPFAM" id="SSF46689">
    <property type="entry name" value="Homeodomain-like"/>
    <property type="match status" value="2"/>
</dbReference>
<dbReference type="PRINTS" id="PR00032">
    <property type="entry name" value="HTHARAC"/>
</dbReference>
<dbReference type="InterPro" id="IPR018060">
    <property type="entry name" value="HTH_AraC"/>
</dbReference>
<dbReference type="SMART" id="SM00342">
    <property type="entry name" value="HTH_ARAC"/>
    <property type="match status" value="1"/>
</dbReference>
<evidence type="ECO:0000256" key="3">
    <source>
        <dbReference type="ARBA" id="ARBA00022553"/>
    </source>
</evidence>
<protein>
    <submittedName>
        <fullName evidence="11">Response regulator transcription factor</fullName>
    </submittedName>
</protein>